<keyword evidence="9" id="KW-0648">Protein biosynthesis</keyword>
<keyword evidence="10" id="KW-0030">Aminoacyl-tRNA synthetase</keyword>
<dbReference type="GO" id="GO:0005524">
    <property type="term" value="F:ATP binding"/>
    <property type="evidence" value="ECO:0007669"/>
    <property type="project" value="UniProtKB-KW"/>
</dbReference>
<dbReference type="SUPFAM" id="SSF55826">
    <property type="entry name" value="YbaK/ProRS associated domain"/>
    <property type="match status" value="1"/>
</dbReference>
<dbReference type="InterPro" id="IPR036754">
    <property type="entry name" value="YbaK/aa-tRNA-synt-asso_dom_sf"/>
</dbReference>
<evidence type="ECO:0000256" key="9">
    <source>
        <dbReference type="ARBA" id="ARBA00022917"/>
    </source>
</evidence>
<evidence type="ECO:0000256" key="5">
    <source>
        <dbReference type="ARBA" id="ARBA00022490"/>
    </source>
</evidence>
<dbReference type="SUPFAM" id="SSF52954">
    <property type="entry name" value="Class II aaRS ABD-related"/>
    <property type="match status" value="1"/>
</dbReference>
<evidence type="ECO:0000256" key="8">
    <source>
        <dbReference type="ARBA" id="ARBA00022840"/>
    </source>
</evidence>
<evidence type="ECO:0000313" key="15">
    <source>
        <dbReference type="Proteomes" id="UP000231434"/>
    </source>
</evidence>
<keyword evidence="7" id="KW-0547">Nucleotide-binding</keyword>
<evidence type="ECO:0000256" key="7">
    <source>
        <dbReference type="ARBA" id="ARBA00022741"/>
    </source>
</evidence>
<evidence type="ECO:0000259" key="13">
    <source>
        <dbReference type="PROSITE" id="PS50862"/>
    </source>
</evidence>
<sequence>MYFMLYSKLFGKTKKNSKQYDSINATLLIKGGFIDQVMAGTYTYLTLGLRVINKIEQIIREEMDTIGQEILMPALTPIVNWQHTGRFETVDVLMKTTPANIFAKAKNDTEYVLSPTHEEVVTPLAQKFILSYKDFPFALYQIQNKFRNEPRVKSGLLRGREFRMKDLYSFHTSEEDFKKYYEKSKEVYMQVFNRLGIGKDTVITLASGGSFTDDYSHEFQTICETGEDTIFYDKKTNTYYNKEVAPNQAPEIKYQDEKILPKKDVLGKGIIGVEELAKFLKIPVEKTTKTLIYETDKKEVVVAAVRGGYDINENKLRKVVGCKALKLTSPEIVKKVTGAEIGYAGLLNLPKNIKVFIDESVGNRHNFETGANKTHYHSINVNFGRDLPKPKKFYDIKVAKEGDSNPKTKEKYQVYRASEVGNIFPLYTKFTEAFNYHFVDQDGKEKPIYMGCYGIGSSRIMGIIIEKHHDNHGIIWPESVAPFQVHLIGLDMKDKNISSKVHQVYQVLKEKNIEVLFDDREEVSAGEKFADADLIGISVRLVVSIRTKEKVEYKRRGENKTSLMELKEVISNVKSQISNLHRKT</sequence>
<dbReference type="PRINTS" id="PR01046">
    <property type="entry name" value="TRNASYNTHPRO"/>
</dbReference>
<comment type="catalytic activity">
    <reaction evidence="11">
        <text>tRNA(Pro) + L-proline + ATP = L-prolyl-tRNA(Pro) + AMP + diphosphate</text>
        <dbReference type="Rhea" id="RHEA:14305"/>
        <dbReference type="Rhea" id="RHEA-COMP:9700"/>
        <dbReference type="Rhea" id="RHEA-COMP:9702"/>
        <dbReference type="ChEBI" id="CHEBI:30616"/>
        <dbReference type="ChEBI" id="CHEBI:33019"/>
        <dbReference type="ChEBI" id="CHEBI:60039"/>
        <dbReference type="ChEBI" id="CHEBI:78442"/>
        <dbReference type="ChEBI" id="CHEBI:78532"/>
        <dbReference type="ChEBI" id="CHEBI:456215"/>
        <dbReference type="EC" id="6.1.1.15"/>
    </reaction>
</comment>
<dbReference type="Gene3D" id="3.30.930.10">
    <property type="entry name" value="Bira Bifunctional Protein, Domain 2"/>
    <property type="match status" value="2"/>
</dbReference>
<dbReference type="InterPro" id="IPR050062">
    <property type="entry name" value="Pro-tRNA_synthetase"/>
</dbReference>
<dbReference type="GO" id="GO:0004827">
    <property type="term" value="F:proline-tRNA ligase activity"/>
    <property type="evidence" value="ECO:0007669"/>
    <property type="project" value="UniProtKB-UniRule"/>
</dbReference>
<protein>
    <recommendedName>
        <fullName evidence="4 12">Proline--tRNA ligase</fullName>
        <ecNumber evidence="3 12">6.1.1.15</ecNumber>
    </recommendedName>
</protein>
<dbReference type="InterPro" id="IPR007214">
    <property type="entry name" value="YbaK/aa-tRNA-synth-assoc-dom"/>
</dbReference>
<dbReference type="InterPro" id="IPR002316">
    <property type="entry name" value="Pro-tRNA-ligase_IIa"/>
</dbReference>
<evidence type="ECO:0000256" key="6">
    <source>
        <dbReference type="ARBA" id="ARBA00022598"/>
    </source>
</evidence>
<evidence type="ECO:0000256" key="10">
    <source>
        <dbReference type="ARBA" id="ARBA00023146"/>
    </source>
</evidence>
<dbReference type="CDD" id="cd04334">
    <property type="entry name" value="ProRS-INS"/>
    <property type="match status" value="1"/>
</dbReference>
<comment type="subunit">
    <text evidence="2">Homodimer.</text>
</comment>
<organism evidence="14 15">
    <name type="scientific">Candidatus Roizmanbacteria bacterium CG10_big_fil_rev_8_21_14_0_10_36_26</name>
    <dbReference type="NCBI Taxonomy" id="1974851"/>
    <lineage>
        <taxon>Bacteria</taxon>
        <taxon>Candidatus Roizmaniibacteriota</taxon>
    </lineage>
</organism>
<dbReference type="Proteomes" id="UP000231434">
    <property type="component" value="Unassembled WGS sequence"/>
</dbReference>
<dbReference type="PROSITE" id="PS50862">
    <property type="entry name" value="AA_TRNA_LIGASE_II"/>
    <property type="match status" value="1"/>
</dbReference>
<name>A0A2M8KKW3_9BACT</name>
<evidence type="ECO:0000256" key="3">
    <source>
        <dbReference type="ARBA" id="ARBA00012831"/>
    </source>
</evidence>
<comment type="caution">
    <text evidence="14">The sequence shown here is derived from an EMBL/GenBank/DDBJ whole genome shotgun (WGS) entry which is preliminary data.</text>
</comment>
<dbReference type="PANTHER" id="PTHR42753:SF2">
    <property type="entry name" value="PROLINE--TRNA LIGASE"/>
    <property type="match status" value="1"/>
</dbReference>
<feature type="domain" description="Aminoacyl-transfer RNA synthetases class-II family profile" evidence="13">
    <location>
        <begin position="35"/>
        <end position="477"/>
    </location>
</feature>
<dbReference type="AlphaFoldDB" id="A0A2M8KKW3"/>
<dbReference type="SUPFAM" id="SSF55681">
    <property type="entry name" value="Class II aaRS and biotin synthetases"/>
    <property type="match status" value="1"/>
</dbReference>
<evidence type="ECO:0000256" key="2">
    <source>
        <dbReference type="ARBA" id="ARBA00011738"/>
    </source>
</evidence>
<dbReference type="PANTHER" id="PTHR42753">
    <property type="entry name" value="MITOCHONDRIAL RIBOSOME PROTEIN L39/PROLYL-TRNA LIGASE FAMILY MEMBER"/>
    <property type="match status" value="1"/>
</dbReference>
<dbReference type="Gene3D" id="3.40.50.800">
    <property type="entry name" value="Anticodon-binding domain"/>
    <property type="match status" value="1"/>
</dbReference>
<dbReference type="GO" id="GO:0005829">
    <property type="term" value="C:cytosol"/>
    <property type="evidence" value="ECO:0007669"/>
    <property type="project" value="TreeGrafter"/>
</dbReference>
<evidence type="ECO:0000256" key="4">
    <source>
        <dbReference type="ARBA" id="ARBA00019110"/>
    </source>
</evidence>
<dbReference type="InterPro" id="IPR006195">
    <property type="entry name" value="aa-tRNA-synth_II"/>
</dbReference>
<keyword evidence="5" id="KW-0963">Cytoplasm</keyword>
<dbReference type="Gene3D" id="3.90.960.10">
    <property type="entry name" value="YbaK/aminoacyl-tRNA synthetase-associated domain"/>
    <property type="match status" value="1"/>
</dbReference>
<dbReference type="EC" id="6.1.1.15" evidence="3 12"/>
<dbReference type="InterPro" id="IPR004500">
    <property type="entry name" value="Pro-tRNA-synth_IIa_bac-type"/>
</dbReference>
<dbReference type="InterPro" id="IPR045864">
    <property type="entry name" value="aa-tRNA-synth_II/BPL/LPL"/>
</dbReference>
<accession>A0A2M8KKW3</accession>
<proteinExistence type="predicted"/>
<dbReference type="InterPro" id="IPR044140">
    <property type="entry name" value="ProRS_anticodon_short"/>
</dbReference>
<evidence type="ECO:0000256" key="1">
    <source>
        <dbReference type="ARBA" id="ARBA00004496"/>
    </source>
</evidence>
<gene>
    <name evidence="14" type="primary">proS</name>
    <name evidence="14" type="ORF">COU86_03800</name>
</gene>
<evidence type="ECO:0000256" key="11">
    <source>
        <dbReference type="ARBA" id="ARBA00047671"/>
    </source>
</evidence>
<dbReference type="InterPro" id="IPR002314">
    <property type="entry name" value="aa-tRNA-synt_IIb"/>
</dbReference>
<dbReference type="GO" id="GO:0006433">
    <property type="term" value="P:prolyl-tRNA aminoacylation"/>
    <property type="evidence" value="ECO:0007669"/>
    <property type="project" value="UniProtKB-UniRule"/>
</dbReference>
<dbReference type="CDD" id="cd00861">
    <property type="entry name" value="ProRS_anticodon_short"/>
    <property type="match status" value="1"/>
</dbReference>
<dbReference type="EMBL" id="PFEB01000044">
    <property type="protein sequence ID" value="PJE60561.1"/>
    <property type="molecule type" value="Genomic_DNA"/>
</dbReference>
<evidence type="ECO:0000256" key="12">
    <source>
        <dbReference type="NCBIfam" id="TIGR00409"/>
    </source>
</evidence>
<dbReference type="NCBIfam" id="TIGR00409">
    <property type="entry name" value="proS_fam_II"/>
    <property type="match status" value="1"/>
</dbReference>
<dbReference type="Pfam" id="PF04073">
    <property type="entry name" value="tRNA_edit"/>
    <property type="match status" value="1"/>
</dbReference>
<dbReference type="GO" id="GO:0002161">
    <property type="term" value="F:aminoacyl-tRNA deacylase activity"/>
    <property type="evidence" value="ECO:0007669"/>
    <property type="project" value="InterPro"/>
</dbReference>
<dbReference type="InterPro" id="IPR036621">
    <property type="entry name" value="Anticodon-bd_dom_sf"/>
</dbReference>
<dbReference type="Pfam" id="PF03129">
    <property type="entry name" value="HGTP_anticodon"/>
    <property type="match status" value="1"/>
</dbReference>
<comment type="subcellular location">
    <subcellularLocation>
        <location evidence="1">Cytoplasm</location>
    </subcellularLocation>
</comment>
<reference evidence="15" key="1">
    <citation type="submission" date="2017-09" db="EMBL/GenBank/DDBJ databases">
        <title>Depth-based differentiation of microbial function through sediment-hosted aquifers and enrichment of novel symbionts in the deep terrestrial subsurface.</title>
        <authorList>
            <person name="Probst A.J."/>
            <person name="Ladd B."/>
            <person name="Jarett J.K."/>
            <person name="Geller-Mcgrath D.E."/>
            <person name="Sieber C.M.K."/>
            <person name="Emerson J.B."/>
            <person name="Anantharaman K."/>
            <person name="Thomas B.C."/>
            <person name="Malmstrom R."/>
            <person name="Stieglmeier M."/>
            <person name="Klingl A."/>
            <person name="Woyke T."/>
            <person name="Ryan C.M."/>
            <person name="Banfield J.F."/>
        </authorList>
    </citation>
    <scope>NUCLEOTIDE SEQUENCE [LARGE SCALE GENOMIC DNA]</scope>
</reference>
<dbReference type="Pfam" id="PF00587">
    <property type="entry name" value="tRNA-synt_2b"/>
    <property type="match status" value="1"/>
</dbReference>
<evidence type="ECO:0000313" key="14">
    <source>
        <dbReference type="EMBL" id="PJE60561.1"/>
    </source>
</evidence>
<keyword evidence="6 14" id="KW-0436">Ligase</keyword>
<dbReference type="InterPro" id="IPR004154">
    <property type="entry name" value="Anticodon-bd"/>
</dbReference>
<keyword evidence="8" id="KW-0067">ATP-binding</keyword>